<dbReference type="InterPro" id="IPR000209">
    <property type="entry name" value="Peptidase_S8/S53_dom"/>
</dbReference>
<feature type="active site" description="Charge relay system" evidence="5 6">
    <location>
        <position position="212"/>
    </location>
</feature>
<feature type="domain" description="Peptidase S8/S53" evidence="9">
    <location>
        <begin position="150"/>
        <end position="397"/>
    </location>
</feature>
<sequence length="768" mass="85608">MKAVILVYALTGLATLVPESIARSRALRIAQDEQEPPARLSTTKKYIVEVEPGFSVADVGHKLHKAPRKGNYYKEFDCHDIFSGIVIESDTENTDTLRTLEGVVNVWPMRTVPIVRPPPIEEVEPEQIPRNWSVHRWTGVDKLHAAGIRGKGVKVAIVDTGIDYTHKALGGCFGPGCKVVGGYDLVGMDWDPYNERDYPKIPDDDPLDYYGHGTHVAGIIAADTPDAELLIYKVFADQPWDSDEETLIQAFCDAYGAGADVISASIGRPEGFVDNPWALVASRLVDKGVVVVISAGNEGHAGPFATSTGSNGDGVISVASINVTGKADVDIRDPEARPIASQFTTWGPTNELLLKPDIGAPGYRIWSTVTNQSYETMSGTSMSAPYIAGIAALYIGEHGGRAIHGPGFGRLLWERITSSGKNVAWSAAEVLLNRTAPPFQVGTGLVDAWKVLNYDTHLSSRSFALQDTERFQSRWTANITNTGNETLNYTFRLDPIAGANMYSRYSRIAAIYQLEPYRIIPNVTLPEPLVLDPGDSKVVEFEFGLPDVDDDYLPLYGGKVWVEAHNGERLSIALYAGAAYDTEKAFDTMFNGEPYISPGPNYVEWVWSFNMEEDSRNYAALSLRLTYPCTHLRWDIYRAGWTNTFWEYPPMLGEHDYVGSATTYRHSDVNYFFDPDTMDKNDTISFPLTRVRRSYQRYWWFGKLANGTQIRPGNYSMRVAALRPYGNPEVADHWDVVRWDQDTFEVLPYNATWNSTESFRWKRGHGGH</sequence>
<keyword evidence="8" id="KW-0732">Signal</keyword>
<evidence type="ECO:0000256" key="2">
    <source>
        <dbReference type="ARBA" id="ARBA00022670"/>
    </source>
</evidence>
<evidence type="ECO:0000256" key="1">
    <source>
        <dbReference type="ARBA" id="ARBA00011073"/>
    </source>
</evidence>
<keyword evidence="3 6" id="KW-0378">Hydrolase</keyword>
<dbReference type="PANTHER" id="PTHR43806:SF11">
    <property type="entry name" value="CEREVISIN-RELATED"/>
    <property type="match status" value="1"/>
</dbReference>
<dbReference type="PROSITE" id="PS51892">
    <property type="entry name" value="SUBTILASE"/>
    <property type="match status" value="1"/>
</dbReference>
<dbReference type="CDD" id="cd07489">
    <property type="entry name" value="Peptidases_S8_5"/>
    <property type="match status" value="1"/>
</dbReference>
<evidence type="ECO:0000313" key="11">
    <source>
        <dbReference type="Proteomes" id="UP000028045"/>
    </source>
</evidence>
<dbReference type="OrthoDB" id="10256524at2759"/>
<dbReference type="SUPFAM" id="SSF52743">
    <property type="entry name" value="Subtilisin-like"/>
    <property type="match status" value="1"/>
</dbReference>
<evidence type="ECO:0000313" key="10">
    <source>
        <dbReference type="EMBL" id="KEY67946.1"/>
    </source>
</evidence>
<dbReference type="InterPro" id="IPR015500">
    <property type="entry name" value="Peptidase_S8_subtilisin-rel"/>
</dbReference>
<feature type="signal peptide" evidence="8">
    <location>
        <begin position="1"/>
        <end position="22"/>
    </location>
</feature>
<keyword evidence="4 6" id="KW-0720">Serine protease</keyword>
<dbReference type="Pfam" id="PF00082">
    <property type="entry name" value="Peptidase_S8"/>
    <property type="match status" value="1"/>
</dbReference>
<proteinExistence type="inferred from homology"/>
<keyword evidence="2 6" id="KW-0645">Protease</keyword>
<evidence type="ECO:0000256" key="7">
    <source>
        <dbReference type="RuleBase" id="RU003355"/>
    </source>
</evidence>
<dbReference type="EMBL" id="KL648598">
    <property type="protein sequence ID" value="KEY67946.1"/>
    <property type="molecule type" value="Genomic_DNA"/>
</dbReference>
<dbReference type="InterPro" id="IPR050131">
    <property type="entry name" value="Peptidase_S8_subtilisin-like"/>
</dbReference>
<dbReference type="GO" id="GO:0004252">
    <property type="term" value="F:serine-type endopeptidase activity"/>
    <property type="evidence" value="ECO:0007669"/>
    <property type="project" value="UniProtKB-UniRule"/>
</dbReference>
<dbReference type="Gene3D" id="3.40.50.200">
    <property type="entry name" value="Peptidase S8/S53 domain"/>
    <property type="match status" value="1"/>
</dbReference>
<organism evidence="10 11">
    <name type="scientific">Stachybotrys chartarum (strain CBS 109288 / IBT 7711)</name>
    <name type="common">Toxic black mold</name>
    <name type="synonym">Stilbospora chartarum</name>
    <dbReference type="NCBI Taxonomy" id="1280523"/>
    <lineage>
        <taxon>Eukaryota</taxon>
        <taxon>Fungi</taxon>
        <taxon>Dikarya</taxon>
        <taxon>Ascomycota</taxon>
        <taxon>Pezizomycotina</taxon>
        <taxon>Sordariomycetes</taxon>
        <taxon>Hypocreomycetidae</taxon>
        <taxon>Hypocreales</taxon>
        <taxon>Stachybotryaceae</taxon>
        <taxon>Stachybotrys</taxon>
    </lineage>
</organism>
<evidence type="ECO:0000259" key="9">
    <source>
        <dbReference type="Pfam" id="PF00082"/>
    </source>
</evidence>
<dbReference type="HOGENOM" id="CLU_003559_2_1_1"/>
<evidence type="ECO:0000256" key="5">
    <source>
        <dbReference type="PIRSR" id="PIRSR615500-1"/>
    </source>
</evidence>
<feature type="active site" description="Charge relay system" evidence="5 6">
    <location>
        <position position="159"/>
    </location>
</feature>
<reference evidence="10 11" key="1">
    <citation type="journal article" date="2014" name="BMC Genomics">
        <title>Comparative genome sequencing reveals chemotype-specific gene clusters in the toxigenic black mold Stachybotrys.</title>
        <authorList>
            <person name="Semeiks J."/>
            <person name="Borek D."/>
            <person name="Otwinowski Z."/>
            <person name="Grishin N.V."/>
        </authorList>
    </citation>
    <scope>NUCLEOTIDE SEQUENCE [LARGE SCALE GENOMIC DNA]</scope>
    <source>
        <strain evidence="11">CBS 109288 / IBT 7711</strain>
    </source>
</reference>
<name>A0A084ARL7_STACB</name>
<protein>
    <recommendedName>
        <fullName evidence="9">Peptidase S8/S53 domain-containing protein</fullName>
    </recommendedName>
</protein>
<dbReference type="Proteomes" id="UP000028045">
    <property type="component" value="Unassembled WGS sequence"/>
</dbReference>
<dbReference type="AlphaFoldDB" id="A0A084ARL7"/>
<dbReference type="PANTHER" id="PTHR43806">
    <property type="entry name" value="PEPTIDASE S8"/>
    <property type="match status" value="1"/>
</dbReference>
<dbReference type="PROSITE" id="PS00136">
    <property type="entry name" value="SUBTILASE_ASP"/>
    <property type="match status" value="1"/>
</dbReference>
<dbReference type="PROSITE" id="PS00137">
    <property type="entry name" value="SUBTILASE_HIS"/>
    <property type="match status" value="1"/>
</dbReference>
<evidence type="ECO:0000256" key="4">
    <source>
        <dbReference type="ARBA" id="ARBA00022825"/>
    </source>
</evidence>
<evidence type="ECO:0000256" key="3">
    <source>
        <dbReference type="ARBA" id="ARBA00022801"/>
    </source>
</evidence>
<dbReference type="InterPro" id="IPR023827">
    <property type="entry name" value="Peptidase_S8_Asp-AS"/>
</dbReference>
<comment type="similarity">
    <text evidence="1 6 7">Belongs to the peptidase S8 family.</text>
</comment>
<feature type="active site" description="Charge relay system" evidence="5 6">
    <location>
        <position position="381"/>
    </location>
</feature>
<evidence type="ECO:0000256" key="8">
    <source>
        <dbReference type="SAM" id="SignalP"/>
    </source>
</evidence>
<accession>A0A084ARL7</accession>
<keyword evidence="11" id="KW-1185">Reference proteome</keyword>
<dbReference type="PROSITE" id="PS00138">
    <property type="entry name" value="SUBTILASE_SER"/>
    <property type="match status" value="1"/>
</dbReference>
<dbReference type="InterPro" id="IPR022398">
    <property type="entry name" value="Peptidase_S8_His-AS"/>
</dbReference>
<evidence type="ECO:0000256" key="6">
    <source>
        <dbReference type="PROSITE-ProRule" id="PRU01240"/>
    </source>
</evidence>
<dbReference type="InterPro" id="IPR034187">
    <property type="entry name" value="Peptidases_S8_5"/>
</dbReference>
<gene>
    <name evidence="10" type="ORF">S7711_02154</name>
</gene>
<feature type="chain" id="PRO_5001771256" description="Peptidase S8/S53 domain-containing protein" evidence="8">
    <location>
        <begin position="23"/>
        <end position="768"/>
    </location>
</feature>
<dbReference type="InterPro" id="IPR036852">
    <property type="entry name" value="Peptidase_S8/S53_dom_sf"/>
</dbReference>
<dbReference type="InterPro" id="IPR023828">
    <property type="entry name" value="Peptidase_S8_Ser-AS"/>
</dbReference>
<dbReference type="GO" id="GO:0006508">
    <property type="term" value="P:proteolysis"/>
    <property type="evidence" value="ECO:0007669"/>
    <property type="project" value="UniProtKB-KW"/>
</dbReference>
<dbReference type="PRINTS" id="PR00723">
    <property type="entry name" value="SUBTILISIN"/>
</dbReference>